<name>A0A1V3XD40_MYCKA</name>
<protein>
    <submittedName>
        <fullName evidence="1">Uncharacterized protein</fullName>
    </submittedName>
</protein>
<dbReference type="AlphaFoldDB" id="A0A1V3XD40"/>
<comment type="caution">
    <text evidence="1">The sequence shown here is derived from an EMBL/GenBank/DDBJ whole genome shotgun (WGS) entry which is preliminary data.</text>
</comment>
<proteinExistence type="predicted"/>
<evidence type="ECO:0000313" key="2">
    <source>
        <dbReference type="Proteomes" id="UP000188532"/>
    </source>
</evidence>
<evidence type="ECO:0000313" key="1">
    <source>
        <dbReference type="EMBL" id="OOK77139.1"/>
    </source>
</evidence>
<dbReference type="Proteomes" id="UP000188532">
    <property type="component" value="Unassembled WGS sequence"/>
</dbReference>
<gene>
    <name evidence="1" type="ORF">BZL29_3647</name>
</gene>
<organism evidence="1 2">
    <name type="scientific">Mycobacterium kansasii</name>
    <dbReference type="NCBI Taxonomy" id="1768"/>
    <lineage>
        <taxon>Bacteria</taxon>
        <taxon>Bacillati</taxon>
        <taxon>Actinomycetota</taxon>
        <taxon>Actinomycetes</taxon>
        <taxon>Mycobacteriales</taxon>
        <taxon>Mycobacteriaceae</taxon>
        <taxon>Mycobacterium</taxon>
    </lineage>
</organism>
<dbReference type="EMBL" id="MVBN01000003">
    <property type="protein sequence ID" value="OOK77139.1"/>
    <property type="molecule type" value="Genomic_DNA"/>
</dbReference>
<reference evidence="1 2" key="1">
    <citation type="submission" date="2017-02" db="EMBL/GenBank/DDBJ databases">
        <title>Complete genome sequences of Mycobacterium kansasii strains isolated from rhesus macaques.</title>
        <authorList>
            <person name="Panda A."/>
            <person name="Nagaraj S."/>
            <person name="Zhao X."/>
            <person name="Tettelin H."/>
            <person name="Detolla L.J."/>
        </authorList>
    </citation>
    <scope>NUCLEOTIDE SEQUENCE [LARGE SCALE GENOMIC DNA]</scope>
    <source>
        <strain evidence="1 2">11-3469</strain>
    </source>
</reference>
<accession>A0A1V3XD40</accession>
<sequence>MVWPAAPAPQAGGALRPGVAVDRVSQSHEQCGFVGSGVQARVRSW</sequence>